<evidence type="ECO:0000313" key="1">
    <source>
        <dbReference type="EMBL" id="EYC29900.1"/>
    </source>
</evidence>
<comment type="caution">
    <text evidence="1">The sequence shown here is derived from an EMBL/GenBank/DDBJ whole genome shotgun (WGS) entry which is preliminary data.</text>
</comment>
<evidence type="ECO:0000313" key="2">
    <source>
        <dbReference type="Proteomes" id="UP000024635"/>
    </source>
</evidence>
<dbReference type="AlphaFoldDB" id="A0A016VR55"/>
<keyword evidence="2" id="KW-1185">Reference proteome</keyword>
<proteinExistence type="predicted"/>
<reference evidence="2" key="1">
    <citation type="journal article" date="2015" name="Nat. Genet.">
        <title>The genome and transcriptome of the zoonotic hookworm Ancylostoma ceylanicum identify infection-specific gene families.</title>
        <authorList>
            <person name="Schwarz E.M."/>
            <person name="Hu Y."/>
            <person name="Antoshechkin I."/>
            <person name="Miller M.M."/>
            <person name="Sternberg P.W."/>
            <person name="Aroian R.V."/>
        </authorList>
    </citation>
    <scope>NUCLEOTIDE SEQUENCE</scope>
    <source>
        <strain evidence="2">HY135</strain>
    </source>
</reference>
<name>A0A016VR55_9BILA</name>
<organism evidence="1 2">
    <name type="scientific">Ancylostoma ceylanicum</name>
    <dbReference type="NCBI Taxonomy" id="53326"/>
    <lineage>
        <taxon>Eukaryota</taxon>
        <taxon>Metazoa</taxon>
        <taxon>Ecdysozoa</taxon>
        <taxon>Nematoda</taxon>
        <taxon>Chromadorea</taxon>
        <taxon>Rhabditida</taxon>
        <taxon>Rhabditina</taxon>
        <taxon>Rhabditomorpha</taxon>
        <taxon>Strongyloidea</taxon>
        <taxon>Ancylostomatidae</taxon>
        <taxon>Ancylostomatinae</taxon>
        <taxon>Ancylostoma</taxon>
    </lineage>
</organism>
<gene>
    <name evidence="1" type="primary">Acey_s0005.g2324</name>
    <name evidence="1" type="ORF">Y032_0005g2324</name>
</gene>
<dbReference type="EMBL" id="JARK01001341">
    <property type="protein sequence ID" value="EYC29900.1"/>
    <property type="molecule type" value="Genomic_DNA"/>
</dbReference>
<protein>
    <submittedName>
        <fullName evidence="1">Uncharacterized protein</fullName>
    </submittedName>
</protein>
<sequence>MQVEELTVFQTGTMLKVVIDVCMFRIPKKKKAKEEASNGILQYTEHEYDKHCGSQYRSIDLMFFFSYIIAHRRMKTRPLGFSNTLMK</sequence>
<dbReference type="Proteomes" id="UP000024635">
    <property type="component" value="Unassembled WGS sequence"/>
</dbReference>
<accession>A0A016VR55</accession>